<keyword evidence="4" id="KW-0812">Transmembrane</keyword>
<keyword evidence="4" id="KW-0472">Membrane</keyword>
<dbReference type="Pfam" id="PF03081">
    <property type="entry name" value="Exo70_C"/>
    <property type="match status" value="1"/>
</dbReference>
<keyword evidence="2 3" id="KW-0813">Transport</keyword>
<dbReference type="Proteomes" id="UP000000226">
    <property type="component" value="Chromosome 8"/>
</dbReference>
<dbReference type="EMBL" id="CM002295">
    <property type="protein sequence ID" value="ESW14088.1"/>
    <property type="molecule type" value="Genomic_DNA"/>
</dbReference>
<proteinExistence type="inferred from homology"/>
<keyword evidence="3" id="KW-0268">Exocytosis</keyword>
<keyword evidence="4" id="KW-1133">Transmembrane helix</keyword>
<comment type="similarity">
    <text evidence="1 3">Belongs to the EXO70 family.</text>
</comment>
<dbReference type="InterPro" id="IPR046364">
    <property type="entry name" value="Exo70_C"/>
</dbReference>
<dbReference type="InterPro" id="IPR004140">
    <property type="entry name" value="Exo70"/>
</dbReference>
<name>V7BB53_PHAVU</name>
<feature type="domain" description="Exocyst complex subunit Exo70 C-terminal" evidence="5">
    <location>
        <begin position="289"/>
        <end position="613"/>
    </location>
</feature>
<dbReference type="SUPFAM" id="SSF74788">
    <property type="entry name" value="Cullin repeat-like"/>
    <property type="match status" value="1"/>
</dbReference>
<dbReference type="OrthoDB" id="1922221at2759"/>
<organism evidence="6 7">
    <name type="scientific">Phaseolus vulgaris</name>
    <name type="common">Kidney bean</name>
    <name type="synonym">French bean</name>
    <dbReference type="NCBI Taxonomy" id="3885"/>
    <lineage>
        <taxon>Eukaryota</taxon>
        <taxon>Viridiplantae</taxon>
        <taxon>Streptophyta</taxon>
        <taxon>Embryophyta</taxon>
        <taxon>Tracheophyta</taxon>
        <taxon>Spermatophyta</taxon>
        <taxon>Magnoliopsida</taxon>
        <taxon>eudicotyledons</taxon>
        <taxon>Gunneridae</taxon>
        <taxon>Pentapetalae</taxon>
        <taxon>rosids</taxon>
        <taxon>fabids</taxon>
        <taxon>Fabales</taxon>
        <taxon>Fabaceae</taxon>
        <taxon>Papilionoideae</taxon>
        <taxon>50 kb inversion clade</taxon>
        <taxon>NPAAA clade</taxon>
        <taxon>indigoferoid/millettioid clade</taxon>
        <taxon>Phaseoleae</taxon>
        <taxon>Phaseolus</taxon>
    </lineage>
</organism>
<gene>
    <name evidence="6" type="ORF">PHAVU_008G252100g</name>
</gene>
<evidence type="ECO:0000256" key="1">
    <source>
        <dbReference type="ARBA" id="ARBA00006756"/>
    </source>
</evidence>
<evidence type="ECO:0000256" key="2">
    <source>
        <dbReference type="ARBA" id="ARBA00022448"/>
    </source>
</evidence>
<dbReference type="Gramene" id="ESW14088">
    <property type="protein sequence ID" value="ESW14088"/>
    <property type="gene ID" value="PHAVU_008G252100g"/>
</dbReference>
<evidence type="ECO:0000313" key="6">
    <source>
        <dbReference type="EMBL" id="ESW14088.1"/>
    </source>
</evidence>
<dbReference type="STRING" id="3885.V7BB53"/>
<dbReference type="PANTHER" id="PTHR12542">
    <property type="entry name" value="EXOCYST COMPLEX PROTEIN EXO70"/>
    <property type="match status" value="1"/>
</dbReference>
<evidence type="ECO:0000256" key="4">
    <source>
        <dbReference type="SAM" id="Phobius"/>
    </source>
</evidence>
<feature type="transmembrane region" description="Helical" evidence="4">
    <location>
        <begin position="136"/>
        <end position="167"/>
    </location>
</feature>
<evidence type="ECO:0000256" key="3">
    <source>
        <dbReference type="RuleBase" id="RU365026"/>
    </source>
</evidence>
<dbReference type="InterPro" id="IPR016159">
    <property type="entry name" value="Cullin_repeat-like_dom_sf"/>
</dbReference>
<feature type="transmembrane region" description="Helical" evidence="4">
    <location>
        <begin position="20"/>
        <end position="42"/>
    </location>
</feature>
<dbReference type="Gene3D" id="1.20.1280.170">
    <property type="entry name" value="Exocyst complex component Exo70"/>
    <property type="match status" value="1"/>
</dbReference>
<feature type="transmembrane region" description="Helical" evidence="4">
    <location>
        <begin position="79"/>
        <end position="96"/>
    </location>
</feature>
<feature type="transmembrane region" description="Helical" evidence="4">
    <location>
        <begin position="48"/>
        <end position="67"/>
    </location>
</feature>
<reference evidence="7" key="1">
    <citation type="journal article" date="2014" name="Nat. Genet.">
        <title>A reference genome for common bean and genome-wide analysis of dual domestications.</title>
        <authorList>
            <person name="Schmutz J."/>
            <person name="McClean P.E."/>
            <person name="Mamidi S."/>
            <person name="Wu G.A."/>
            <person name="Cannon S.B."/>
            <person name="Grimwood J."/>
            <person name="Jenkins J."/>
            <person name="Shu S."/>
            <person name="Song Q."/>
            <person name="Chavarro C."/>
            <person name="Torres-Torres M."/>
            <person name="Geffroy V."/>
            <person name="Moghaddam S.M."/>
            <person name="Gao D."/>
            <person name="Abernathy B."/>
            <person name="Barry K."/>
            <person name="Blair M."/>
            <person name="Brick M.A."/>
            <person name="Chovatia M."/>
            <person name="Gepts P."/>
            <person name="Goodstein D.M."/>
            <person name="Gonzales M."/>
            <person name="Hellsten U."/>
            <person name="Hyten D.L."/>
            <person name="Jia G."/>
            <person name="Kelly J.D."/>
            <person name="Kudrna D."/>
            <person name="Lee R."/>
            <person name="Richard M.M."/>
            <person name="Miklas P.N."/>
            <person name="Osorno J.M."/>
            <person name="Rodrigues J."/>
            <person name="Thareau V."/>
            <person name="Urrea C.A."/>
            <person name="Wang M."/>
            <person name="Yu Y."/>
            <person name="Zhang M."/>
            <person name="Wing R.A."/>
            <person name="Cregan P.B."/>
            <person name="Rokhsar D.S."/>
            <person name="Jackson S.A."/>
        </authorList>
    </citation>
    <scope>NUCLEOTIDE SEQUENCE [LARGE SCALE GENOMIC DNA]</scope>
    <source>
        <strain evidence="7">cv. G19833</strain>
    </source>
</reference>
<keyword evidence="7" id="KW-1185">Reference proteome</keyword>
<dbReference type="AlphaFoldDB" id="V7BB53"/>
<dbReference type="GO" id="GO:0006887">
    <property type="term" value="P:exocytosis"/>
    <property type="evidence" value="ECO:0007669"/>
    <property type="project" value="UniProtKB-KW"/>
</dbReference>
<feature type="transmembrane region" description="Helical" evidence="4">
    <location>
        <begin position="108"/>
        <end position="124"/>
    </location>
</feature>
<evidence type="ECO:0000313" key="7">
    <source>
        <dbReference type="Proteomes" id="UP000000226"/>
    </source>
</evidence>
<dbReference type="GO" id="GO:0015031">
    <property type="term" value="P:protein transport"/>
    <property type="evidence" value="ECO:0007669"/>
    <property type="project" value="UniProtKB-KW"/>
</dbReference>
<sequence>MTPLEIQLTRWLRQVAVWRFVGFFSTVVGVLCYACSSSFTSLFGEWSLFKIFLYTVFSLLVCFWSLHAKVCPRSTSLRFKAHSALLLLTITSLYSYFSDKAGNGKPDVYSLISCVAFAMMSFSLSRQTQCGFEVDLLNFFLGCLILLLMKIKLALAIVGVGFSYALIALRSSLDTTSYDDSGIQDEHPVVIDINHAITMQHLVDCAEALGEDNSNLANTLFKHVKECLEDDSKLQMMDVGLTKECCEVYCNWRRESLKECLMKVLGFPEINTKENGKGVEFKDYFIGRRIKAVEVALEILVPSERRLCDGVFGGFPSVANLCLTDVFRGATIQLLNIAVVTASGIHSNWRLFEILGMLQAWGGIIPSFESLFTESLVKKAMAMAISQDELGEASMANFMRVRNLLILHPNARAMAYSCGVHMMTVNVISYLISTCLSQQTSKHNVARTSSSSVYIDRIMKHLDRKLVAESKRMSPAKRYLFMMNNWRFVELSAKWFEKYGGKVWQNRKLYLRTWNTVLEYLKPENYKLVEPNAYAESLKSNINLFNNDFEHLCSTQSEWVVLDMQQREQIIMSLQNILLPAYGSFIGRFLNILGNDAFKHIRYGMFDIQNQLDICFLGGTKMNHLKEKGRLLKLVRTKI</sequence>
<evidence type="ECO:0000259" key="5">
    <source>
        <dbReference type="Pfam" id="PF03081"/>
    </source>
</evidence>
<keyword evidence="3" id="KW-0653">Protein transport</keyword>
<dbReference type="GO" id="GO:0005546">
    <property type="term" value="F:phosphatidylinositol-4,5-bisphosphate binding"/>
    <property type="evidence" value="ECO:0007669"/>
    <property type="project" value="InterPro"/>
</dbReference>
<comment type="function">
    <text evidence="3">Component of the exocyst complex.</text>
</comment>
<dbReference type="eggNOG" id="KOG2344">
    <property type="taxonomic scope" value="Eukaryota"/>
</dbReference>
<accession>V7BB53</accession>
<dbReference type="PANTHER" id="PTHR12542:SF180">
    <property type="entry name" value="EXOCYST SUBUNIT EXO70 FAMILY PROTEIN"/>
    <property type="match status" value="1"/>
</dbReference>
<protein>
    <recommendedName>
        <fullName evidence="3">Exocyst subunit Exo70 family protein</fullName>
    </recommendedName>
</protein>
<dbReference type="OMA" id="MFDIQDQ"/>
<dbReference type="GO" id="GO:0000145">
    <property type="term" value="C:exocyst"/>
    <property type="evidence" value="ECO:0007669"/>
    <property type="project" value="InterPro"/>
</dbReference>